<dbReference type="Proteomes" id="UP000295781">
    <property type="component" value="Chromosome"/>
</dbReference>
<dbReference type="PANTHER" id="PTHR47197">
    <property type="entry name" value="PROTEIN NIRF"/>
    <property type="match status" value="1"/>
</dbReference>
<evidence type="ECO:0000256" key="2">
    <source>
        <dbReference type="SAM" id="MobiDB-lite"/>
    </source>
</evidence>
<name>A0A4P2Q5T3_SORCE</name>
<protein>
    <recommendedName>
        <fullName evidence="3">YNCE-like beta-propeller domain-containing protein</fullName>
    </recommendedName>
</protein>
<sequence>MITNRLSGALLLGASAVVACGRRGPPAPPPDAGAPPVEARSEGGASPEVSRVEREGLSIAFELRPLNSAAARPGARSDATAVFTITDAATGAPVRDLSPLGWMSRRAGAPLDGPACREKIKSYMAGLLSVRPEVDMNAYLLWTQNQDNTLSVINPQIAFNRSKLRSIVTLASGSASLALHPDGSSLYVTLRGGHGLAVVDTRRSLVRANVPVGAGPTRVEVAPDGRTVWVGNDGDGTVSVVDARAASVLKTLRAGAGHHEIAFSGGGRTAWITSRGAGVVTAVDTATLEPVAEVEVGEGAVSIAASDTAGAVYVANGARGEIAIIDAARRAVSGRVAVKAGVGAVRFEPKGRFAFALSPGTGEVFILDGATGALAHTIPGFASPDAITFTEAYAYVRNLGENRISLVELRSLERPGAPAVVSIPVGEKAPQAAKDAALAAPFALVPEGNGAVIASPADKALYYYVEGMMAPMGTLSNYGREPRAALIEDRSLKEVQPGVYAATVRLGDEGVYDVELLLRGRRVAACLEATVAPSAAPAADRAPGPGLTVEPLFDRGVDLEVAKPATLRFRATPRGSAPPLEAKEMRVMIFRFPIGSRDTLLPRAEADGAFSVTFTPPEPGRYRFLLEAESRDAPLGALPSVDLHASAPGAAPASGGAR</sequence>
<keyword evidence="1" id="KW-0732">Signal</keyword>
<organism evidence="4 5">
    <name type="scientific">Sorangium cellulosum</name>
    <name type="common">Polyangium cellulosum</name>
    <dbReference type="NCBI Taxonomy" id="56"/>
    <lineage>
        <taxon>Bacteria</taxon>
        <taxon>Pseudomonadati</taxon>
        <taxon>Myxococcota</taxon>
        <taxon>Polyangia</taxon>
        <taxon>Polyangiales</taxon>
        <taxon>Polyangiaceae</taxon>
        <taxon>Sorangium</taxon>
    </lineage>
</organism>
<dbReference type="SUPFAM" id="SSF51004">
    <property type="entry name" value="C-terminal (heme d1) domain of cytochrome cd1-nitrite reductase"/>
    <property type="match status" value="1"/>
</dbReference>
<reference evidence="4 5" key="1">
    <citation type="submission" date="2015-09" db="EMBL/GenBank/DDBJ databases">
        <title>Sorangium comparison.</title>
        <authorList>
            <person name="Zaburannyi N."/>
            <person name="Bunk B."/>
            <person name="Overmann J."/>
            <person name="Mueller R."/>
        </authorList>
    </citation>
    <scope>NUCLEOTIDE SEQUENCE [LARGE SCALE GENOMIC DNA]</scope>
    <source>
        <strain evidence="4 5">So ceGT47</strain>
    </source>
</reference>
<dbReference type="AlphaFoldDB" id="A0A4P2Q5T3"/>
<gene>
    <name evidence="4" type="ORF">SOCEGT47_049840</name>
</gene>
<proteinExistence type="predicted"/>
<feature type="region of interest" description="Disordered" evidence="2">
    <location>
        <begin position="637"/>
        <end position="658"/>
    </location>
</feature>
<evidence type="ECO:0000256" key="1">
    <source>
        <dbReference type="ARBA" id="ARBA00022729"/>
    </source>
</evidence>
<dbReference type="Pfam" id="PF21783">
    <property type="entry name" value="YNCE"/>
    <property type="match status" value="1"/>
</dbReference>
<feature type="region of interest" description="Disordered" evidence="2">
    <location>
        <begin position="22"/>
        <end position="51"/>
    </location>
</feature>
<dbReference type="RefSeq" id="WP_242515204.1">
    <property type="nucleotide sequence ID" value="NZ_CP012670.1"/>
</dbReference>
<feature type="compositionally biased region" description="Low complexity" evidence="2">
    <location>
        <begin position="645"/>
        <end position="658"/>
    </location>
</feature>
<dbReference type="InterPro" id="IPR015943">
    <property type="entry name" value="WD40/YVTN_repeat-like_dom_sf"/>
</dbReference>
<dbReference type="PANTHER" id="PTHR47197:SF3">
    <property type="entry name" value="DIHYDRO-HEME D1 DEHYDROGENASE"/>
    <property type="match status" value="1"/>
</dbReference>
<evidence type="ECO:0000259" key="3">
    <source>
        <dbReference type="Pfam" id="PF21783"/>
    </source>
</evidence>
<dbReference type="InterPro" id="IPR051200">
    <property type="entry name" value="Host-pathogen_enzymatic-act"/>
</dbReference>
<evidence type="ECO:0000313" key="5">
    <source>
        <dbReference type="Proteomes" id="UP000295781"/>
    </source>
</evidence>
<evidence type="ECO:0000313" key="4">
    <source>
        <dbReference type="EMBL" id="AUX24446.1"/>
    </source>
</evidence>
<feature type="domain" description="YNCE-like beta-propeller" evidence="3">
    <location>
        <begin position="175"/>
        <end position="338"/>
    </location>
</feature>
<dbReference type="InterPro" id="IPR011048">
    <property type="entry name" value="Haem_d1_sf"/>
</dbReference>
<accession>A0A4P2Q5T3</accession>
<dbReference type="InterPro" id="IPR017868">
    <property type="entry name" value="Filamin/ABP280_repeat-like"/>
</dbReference>
<dbReference type="PROSITE" id="PS51257">
    <property type="entry name" value="PROKAR_LIPOPROTEIN"/>
    <property type="match status" value="1"/>
</dbReference>
<dbReference type="Gene3D" id="2.130.10.10">
    <property type="entry name" value="YVTN repeat-like/Quinoprotein amine dehydrogenase"/>
    <property type="match status" value="2"/>
</dbReference>
<dbReference type="EMBL" id="CP012670">
    <property type="protein sequence ID" value="AUX24446.1"/>
    <property type="molecule type" value="Genomic_DNA"/>
</dbReference>
<dbReference type="PROSITE" id="PS50194">
    <property type="entry name" value="FILAMIN_REPEAT"/>
    <property type="match status" value="1"/>
</dbReference>
<dbReference type="InterPro" id="IPR048433">
    <property type="entry name" value="YNCE-like_beta-prop"/>
</dbReference>